<dbReference type="InterPro" id="IPR036390">
    <property type="entry name" value="WH_DNA-bd_sf"/>
</dbReference>
<dbReference type="Pfam" id="PF00392">
    <property type="entry name" value="GntR"/>
    <property type="match status" value="1"/>
</dbReference>
<dbReference type="GO" id="GO:0003700">
    <property type="term" value="F:DNA-binding transcription factor activity"/>
    <property type="evidence" value="ECO:0007669"/>
    <property type="project" value="InterPro"/>
</dbReference>
<dbReference type="EMBL" id="FMAF01000017">
    <property type="protein sequence ID" value="SCB43631.1"/>
    <property type="molecule type" value="Genomic_DNA"/>
</dbReference>
<proteinExistence type="predicted"/>
<evidence type="ECO:0000256" key="1">
    <source>
        <dbReference type="ARBA" id="ARBA00023015"/>
    </source>
</evidence>
<evidence type="ECO:0000313" key="6">
    <source>
        <dbReference type="Proteomes" id="UP000199205"/>
    </source>
</evidence>
<organism evidence="5 6">
    <name type="scientific">Rhizobium lusitanum</name>
    <dbReference type="NCBI Taxonomy" id="293958"/>
    <lineage>
        <taxon>Bacteria</taxon>
        <taxon>Pseudomonadati</taxon>
        <taxon>Pseudomonadota</taxon>
        <taxon>Alphaproteobacteria</taxon>
        <taxon>Hyphomicrobiales</taxon>
        <taxon>Rhizobiaceae</taxon>
        <taxon>Rhizobium/Agrobacterium group</taxon>
        <taxon>Rhizobium</taxon>
    </lineage>
</organism>
<dbReference type="Gene3D" id="1.10.10.10">
    <property type="entry name" value="Winged helix-like DNA-binding domain superfamily/Winged helix DNA-binding domain"/>
    <property type="match status" value="1"/>
</dbReference>
<evidence type="ECO:0000256" key="3">
    <source>
        <dbReference type="ARBA" id="ARBA00023163"/>
    </source>
</evidence>
<dbReference type="GO" id="GO:0003677">
    <property type="term" value="F:DNA binding"/>
    <property type="evidence" value="ECO:0007669"/>
    <property type="project" value="UniProtKB-KW"/>
</dbReference>
<dbReference type="AlphaFoldDB" id="A0A1C3WUJ1"/>
<dbReference type="OrthoDB" id="8066003at2"/>
<dbReference type="PANTHER" id="PTHR43537">
    <property type="entry name" value="TRANSCRIPTIONAL REGULATOR, GNTR FAMILY"/>
    <property type="match status" value="1"/>
</dbReference>
<accession>A0A1C3WUJ1</accession>
<dbReference type="InterPro" id="IPR011711">
    <property type="entry name" value="GntR_C"/>
</dbReference>
<feature type="domain" description="HTH gntR-type" evidence="4">
    <location>
        <begin position="5"/>
        <end position="72"/>
    </location>
</feature>
<evidence type="ECO:0000259" key="4">
    <source>
        <dbReference type="PROSITE" id="PS50949"/>
    </source>
</evidence>
<dbReference type="SUPFAM" id="SSF48008">
    <property type="entry name" value="GntR ligand-binding domain-like"/>
    <property type="match status" value="1"/>
</dbReference>
<dbReference type="Proteomes" id="UP000199205">
    <property type="component" value="Unassembled WGS sequence"/>
</dbReference>
<dbReference type="SMART" id="SM00895">
    <property type="entry name" value="FCD"/>
    <property type="match status" value="1"/>
</dbReference>
<sequence length="323" mass="35973">MTHRTLAYEVIADKLRKAVLSKSLPDGTVLLEGPIGALFDSSRSPVKKALVTLEAEGLVRRFDGRGVLAGAEGGPLRIRITSEMLGLDDEGSASPKTFAWQNFYYDFENTVILRAVFGRFRINELALARHYNVGRTVAGDILNHAAESGIVERDEKSRWWINPLDEERFRNIYEVRLLLEPAALKSAMQRIPADTLETMRQRLIEVSDRFPQIASAELDSLEEDLHITTLQYSANGEILEALKRTRCVLVAGKHIQRAVRGTRPIDAFMDEHLAIMNAIAAGNYPLAEQALTSHLQASSTKAKERLQAYLATSKGTPISYVLD</sequence>
<dbReference type="InterPro" id="IPR000524">
    <property type="entry name" value="Tscrpt_reg_HTH_GntR"/>
</dbReference>
<dbReference type="InterPro" id="IPR008920">
    <property type="entry name" value="TF_FadR/GntR_C"/>
</dbReference>
<evidence type="ECO:0000313" key="5">
    <source>
        <dbReference type="EMBL" id="SCB43631.1"/>
    </source>
</evidence>
<evidence type="ECO:0000256" key="2">
    <source>
        <dbReference type="ARBA" id="ARBA00023125"/>
    </source>
</evidence>
<dbReference type="SUPFAM" id="SSF46785">
    <property type="entry name" value="Winged helix' DNA-binding domain"/>
    <property type="match status" value="1"/>
</dbReference>
<protein>
    <submittedName>
        <fullName evidence="5">Transcriptional regulator, GntR family</fullName>
    </submittedName>
</protein>
<dbReference type="RefSeq" id="WP_047558341.1">
    <property type="nucleotide sequence ID" value="NZ_FMAF01000017.1"/>
</dbReference>
<keyword evidence="2" id="KW-0238">DNA-binding</keyword>
<dbReference type="InterPro" id="IPR036388">
    <property type="entry name" value="WH-like_DNA-bd_sf"/>
</dbReference>
<gene>
    <name evidence="5" type="ORF">GA0061101_117106</name>
</gene>
<dbReference type="PANTHER" id="PTHR43537:SF45">
    <property type="entry name" value="GNTR FAMILY REGULATORY PROTEIN"/>
    <property type="match status" value="1"/>
</dbReference>
<keyword evidence="3" id="KW-0804">Transcription</keyword>
<dbReference type="Gene3D" id="1.20.120.530">
    <property type="entry name" value="GntR ligand-binding domain-like"/>
    <property type="match status" value="1"/>
</dbReference>
<name>A0A1C3WUJ1_9HYPH</name>
<reference evidence="5 6" key="1">
    <citation type="submission" date="2016-08" db="EMBL/GenBank/DDBJ databases">
        <authorList>
            <person name="Seilhamer J.J."/>
        </authorList>
    </citation>
    <scope>NUCLEOTIDE SEQUENCE [LARGE SCALE GENOMIC DNA]</scope>
    <source>
        <strain evidence="5 6">P1-7</strain>
    </source>
</reference>
<dbReference type="SMART" id="SM00345">
    <property type="entry name" value="HTH_GNTR"/>
    <property type="match status" value="1"/>
</dbReference>
<keyword evidence="1" id="KW-0805">Transcription regulation</keyword>
<dbReference type="Pfam" id="PF07729">
    <property type="entry name" value="FCD"/>
    <property type="match status" value="1"/>
</dbReference>
<dbReference type="PROSITE" id="PS50949">
    <property type="entry name" value="HTH_GNTR"/>
    <property type="match status" value="1"/>
</dbReference>